<dbReference type="Gene3D" id="3.10.129.10">
    <property type="entry name" value="Hotdog Thioesterase"/>
    <property type="match status" value="1"/>
</dbReference>
<dbReference type="GO" id="GO:0000036">
    <property type="term" value="F:acyl carrier activity"/>
    <property type="evidence" value="ECO:0007669"/>
    <property type="project" value="TreeGrafter"/>
</dbReference>
<organism evidence="11 12">
    <name type="scientific">Longibacter salinarum</name>
    <dbReference type="NCBI Taxonomy" id="1850348"/>
    <lineage>
        <taxon>Bacteria</taxon>
        <taxon>Pseudomonadati</taxon>
        <taxon>Rhodothermota</taxon>
        <taxon>Rhodothermia</taxon>
        <taxon>Rhodothermales</taxon>
        <taxon>Salisaetaceae</taxon>
        <taxon>Longibacter</taxon>
    </lineage>
</organism>
<comment type="similarity">
    <text evidence="1">Belongs to the acyl-ACP thioesterase family.</text>
</comment>
<evidence type="ECO:0000256" key="6">
    <source>
        <dbReference type="ARBA" id="ARBA00023098"/>
    </source>
</evidence>
<feature type="domain" description="Acyl-ACP thioesterase N-terminal hotdog" evidence="9">
    <location>
        <begin position="7"/>
        <end position="123"/>
    </location>
</feature>
<evidence type="ECO:0000256" key="7">
    <source>
        <dbReference type="ARBA" id="ARBA00023160"/>
    </source>
</evidence>
<dbReference type="SUPFAM" id="SSF54637">
    <property type="entry name" value="Thioesterase/thiol ester dehydrase-isomerase"/>
    <property type="match status" value="2"/>
</dbReference>
<keyword evidence="2" id="KW-0444">Lipid biosynthesis</keyword>
<dbReference type="AlphaFoldDB" id="A0A2A8CXC7"/>
<sequence>MPTRPLWNESFPVRAYDVTPRGTASALALCDFLQEAAGNHAAHLGVSMEDLLAEDRAWVLAFLRLDVDRYPEWHADVHIETWPSGLDGIYATREFVLSDATGSFARATSAWFVIDTERRRPLRPPAILQEIETLDRPPALDVDRSKSTAPSGTPSHERDFRVRYHDLDLNRHVNNVRYVEWAVETLPAEWLDEHDLTSLTLEFRAETTAADPVRAQAFTTEMADDATFRHHLQHRETDRTLALATTEWHPVDPA</sequence>
<keyword evidence="7" id="KW-0275">Fatty acid biosynthesis</keyword>
<keyword evidence="4" id="KW-0276">Fatty acid metabolism</keyword>
<evidence type="ECO:0000256" key="3">
    <source>
        <dbReference type="ARBA" id="ARBA00022801"/>
    </source>
</evidence>
<evidence type="ECO:0000256" key="1">
    <source>
        <dbReference type="ARBA" id="ARBA00006500"/>
    </source>
</evidence>
<accession>A0A2A8CXC7</accession>
<evidence type="ECO:0000256" key="4">
    <source>
        <dbReference type="ARBA" id="ARBA00022832"/>
    </source>
</evidence>
<dbReference type="InterPro" id="IPR029069">
    <property type="entry name" value="HotDog_dom_sf"/>
</dbReference>
<dbReference type="OrthoDB" id="9801517at2"/>
<evidence type="ECO:0000313" key="12">
    <source>
        <dbReference type="Proteomes" id="UP000220102"/>
    </source>
</evidence>
<evidence type="ECO:0000259" key="9">
    <source>
        <dbReference type="Pfam" id="PF01643"/>
    </source>
</evidence>
<dbReference type="RefSeq" id="WP_098075863.1">
    <property type="nucleotide sequence ID" value="NZ_PDEQ01000005.1"/>
</dbReference>
<feature type="region of interest" description="Disordered" evidence="8">
    <location>
        <begin position="138"/>
        <end position="157"/>
    </location>
</feature>
<evidence type="ECO:0000313" key="11">
    <source>
        <dbReference type="EMBL" id="PEN13271.1"/>
    </source>
</evidence>
<dbReference type="EMBL" id="PDEQ01000005">
    <property type="protein sequence ID" value="PEN13271.1"/>
    <property type="molecule type" value="Genomic_DNA"/>
</dbReference>
<protein>
    <submittedName>
        <fullName evidence="11">Acyl-ACP thioesterase</fullName>
    </submittedName>
</protein>
<dbReference type="Pfam" id="PF01643">
    <property type="entry name" value="Acyl-ACP_TE"/>
    <property type="match status" value="1"/>
</dbReference>
<dbReference type="Pfam" id="PF20791">
    <property type="entry name" value="Acyl-ACP_TE_C"/>
    <property type="match status" value="1"/>
</dbReference>
<dbReference type="InterPro" id="IPR002864">
    <property type="entry name" value="Acyl-ACP_thioesterase_NHD"/>
</dbReference>
<dbReference type="PANTHER" id="PTHR31727">
    <property type="entry name" value="OLEOYL-ACYL CARRIER PROTEIN THIOESTERASE 1, CHLOROPLASTIC"/>
    <property type="match status" value="1"/>
</dbReference>
<dbReference type="GO" id="GO:0016297">
    <property type="term" value="F:fatty acyl-[ACP] hydrolase activity"/>
    <property type="evidence" value="ECO:0007669"/>
    <property type="project" value="InterPro"/>
</dbReference>
<dbReference type="InterPro" id="IPR045023">
    <property type="entry name" value="FATA/B"/>
</dbReference>
<proteinExistence type="inferred from homology"/>
<evidence type="ECO:0000256" key="8">
    <source>
        <dbReference type="SAM" id="MobiDB-lite"/>
    </source>
</evidence>
<comment type="caution">
    <text evidence="11">The sequence shown here is derived from an EMBL/GenBank/DDBJ whole genome shotgun (WGS) entry which is preliminary data.</text>
</comment>
<reference evidence="11 12" key="1">
    <citation type="submission" date="2017-10" db="EMBL/GenBank/DDBJ databases">
        <title>Draft genome of Longibacter Salinarum.</title>
        <authorList>
            <person name="Goh K.M."/>
            <person name="Shamsir M.S."/>
            <person name="Lim S.W."/>
        </authorList>
    </citation>
    <scope>NUCLEOTIDE SEQUENCE [LARGE SCALE GENOMIC DNA]</scope>
    <source>
        <strain evidence="11 12">KCTC 52045</strain>
    </source>
</reference>
<keyword evidence="12" id="KW-1185">Reference proteome</keyword>
<dbReference type="InterPro" id="IPR049427">
    <property type="entry name" value="Acyl-ACP_TE_C"/>
</dbReference>
<dbReference type="CDD" id="cd00586">
    <property type="entry name" value="4HBT"/>
    <property type="match status" value="2"/>
</dbReference>
<keyword evidence="3" id="KW-0378">Hydrolase</keyword>
<dbReference type="Proteomes" id="UP000220102">
    <property type="component" value="Unassembled WGS sequence"/>
</dbReference>
<evidence type="ECO:0000256" key="2">
    <source>
        <dbReference type="ARBA" id="ARBA00022516"/>
    </source>
</evidence>
<evidence type="ECO:0000259" key="10">
    <source>
        <dbReference type="Pfam" id="PF20791"/>
    </source>
</evidence>
<keyword evidence="6" id="KW-0443">Lipid metabolism</keyword>
<gene>
    <name evidence="11" type="ORF">CRI94_11570</name>
</gene>
<keyword evidence="5" id="KW-0809">Transit peptide</keyword>
<evidence type="ECO:0000256" key="5">
    <source>
        <dbReference type="ARBA" id="ARBA00022946"/>
    </source>
</evidence>
<feature type="domain" description="Acyl-ACP thioesterase-like C-terminal" evidence="10">
    <location>
        <begin position="155"/>
        <end position="249"/>
    </location>
</feature>
<dbReference type="PANTHER" id="PTHR31727:SF6">
    <property type="entry name" value="OLEOYL-ACYL CARRIER PROTEIN THIOESTERASE 1, CHLOROPLASTIC"/>
    <property type="match status" value="1"/>
</dbReference>
<name>A0A2A8CXC7_9BACT</name>